<evidence type="ECO:0000256" key="1">
    <source>
        <dbReference type="ARBA" id="ARBA00023015"/>
    </source>
</evidence>
<dbReference type="SUPFAM" id="SSF48498">
    <property type="entry name" value="Tetracyclin repressor-like, C-terminal domain"/>
    <property type="match status" value="1"/>
</dbReference>
<dbReference type="RefSeq" id="WP_267151987.1">
    <property type="nucleotide sequence ID" value="NZ_JAPMLT010000005.1"/>
</dbReference>
<feature type="DNA-binding region" description="H-T-H motif" evidence="4">
    <location>
        <begin position="37"/>
        <end position="56"/>
    </location>
</feature>
<keyword evidence="7" id="KW-1185">Reference proteome</keyword>
<dbReference type="EMBL" id="JAPMLT010000005">
    <property type="protein sequence ID" value="MCX7570740.1"/>
    <property type="molecule type" value="Genomic_DNA"/>
</dbReference>
<dbReference type="Proteomes" id="UP001208017">
    <property type="component" value="Unassembled WGS sequence"/>
</dbReference>
<evidence type="ECO:0000313" key="7">
    <source>
        <dbReference type="Proteomes" id="UP001208017"/>
    </source>
</evidence>
<dbReference type="InterPro" id="IPR050109">
    <property type="entry name" value="HTH-type_TetR-like_transc_reg"/>
</dbReference>
<comment type="caution">
    <text evidence="6">The sequence shown here is derived from an EMBL/GenBank/DDBJ whole genome shotgun (WGS) entry which is preliminary data.</text>
</comment>
<dbReference type="PANTHER" id="PTHR30055:SF234">
    <property type="entry name" value="HTH-TYPE TRANSCRIPTIONAL REGULATOR BETI"/>
    <property type="match status" value="1"/>
</dbReference>
<dbReference type="PRINTS" id="PR00455">
    <property type="entry name" value="HTHTETR"/>
</dbReference>
<evidence type="ECO:0000256" key="3">
    <source>
        <dbReference type="ARBA" id="ARBA00023163"/>
    </source>
</evidence>
<proteinExistence type="predicted"/>
<gene>
    <name evidence="6" type="ORF">OS242_12295</name>
</gene>
<evidence type="ECO:0000313" key="6">
    <source>
        <dbReference type="EMBL" id="MCX7570740.1"/>
    </source>
</evidence>
<keyword evidence="3" id="KW-0804">Transcription</keyword>
<dbReference type="Pfam" id="PF00440">
    <property type="entry name" value="TetR_N"/>
    <property type="match status" value="1"/>
</dbReference>
<dbReference type="InterPro" id="IPR009057">
    <property type="entry name" value="Homeodomain-like_sf"/>
</dbReference>
<accession>A0ABT3X1E9</accession>
<feature type="domain" description="HTH tetR-type" evidence="5">
    <location>
        <begin position="14"/>
        <end position="74"/>
    </location>
</feature>
<dbReference type="PROSITE" id="PS50977">
    <property type="entry name" value="HTH_TETR_2"/>
    <property type="match status" value="1"/>
</dbReference>
<keyword evidence="2 4" id="KW-0238">DNA-binding</keyword>
<protein>
    <submittedName>
        <fullName evidence="6">TetR/AcrR family transcriptional regulator</fullName>
    </submittedName>
</protein>
<reference evidence="6 7" key="1">
    <citation type="submission" date="2022-11" db="EMBL/GenBank/DDBJ databases">
        <title>Study of microbial diversity in lake waters.</title>
        <authorList>
            <person name="Zhang J."/>
        </authorList>
    </citation>
    <scope>NUCLEOTIDE SEQUENCE [LARGE SCALE GENOMIC DNA]</scope>
    <source>
        <strain evidence="6 7">DT12</strain>
    </source>
</reference>
<name>A0ABT3X1E9_9BACL</name>
<keyword evidence="1" id="KW-0805">Transcription regulation</keyword>
<sequence length="199" mass="21928">MAPRNAAQNQQIRDERREQLLNAALRVFARRGLAATKISDIAKTAGLSHGLVYHYFDSKDEIFTELVERALDSSMLLSRVAARMKGDPWEKLVWLTEKILASAEGEAGYYFLVMVQALTSESVPPEAKEQVEDKFPANLAQLVPILVAGQAAGLVVQDDPERLAAAYFSCLQGVILMQIGRGEDGVQMDADLILRLLKA</sequence>
<dbReference type="PANTHER" id="PTHR30055">
    <property type="entry name" value="HTH-TYPE TRANSCRIPTIONAL REGULATOR RUTR"/>
    <property type="match status" value="1"/>
</dbReference>
<dbReference type="SUPFAM" id="SSF46689">
    <property type="entry name" value="Homeodomain-like"/>
    <property type="match status" value="1"/>
</dbReference>
<dbReference type="InterPro" id="IPR036271">
    <property type="entry name" value="Tet_transcr_reg_TetR-rel_C_sf"/>
</dbReference>
<organism evidence="6 7">
    <name type="scientific">Tumebacillus lacus</name>
    <dbReference type="NCBI Taxonomy" id="2995335"/>
    <lineage>
        <taxon>Bacteria</taxon>
        <taxon>Bacillati</taxon>
        <taxon>Bacillota</taxon>
        <taxon>Bacilli</taxon>
        <taxon>Bacillales</taxon>
        <taxon>Alicyclobacillaceae</taxon>
        <taxon>Tumebacillus</taxon>
    </lineage>
</organism>
<dbReference type="Gene3D" id="1.10.357.10">
    <property type="entry name" value="Tetracycline Repressor, domain 2"/>
    <property type="match status" value="1"/>
</dbReference>
<evidence type="ECO:0000259" key="5">
    <source>
        <dbReference type="PROSITE" id="PS50977"/>
    </source>
</evidence>
<dbReference type="InterPro" id="IPR001647">
    <property type="entry name" value="HTH_TetR"/>
</dbReference>
<evidence type="ECO:0000256" key="4">
    <source>
        <dbReference type="PROSITE-ProRule" id="PRU00335"/>
    </source>
</evidence>
<evidence type="ECO:0000256" key="2">
    <source>
        <dbReference type="ARBA" id="ARBA00023125"/>
    </source>
</evidence>